<evidence type="ECO:0000313" key="2">
    <source>
        <dbReference type="EMBL" id="KAK7488946.1"/>
    </source>
</evidence>
<organism evidence="2 3">
    <name type="scientific">Batillaria attramentaria</name>
    <dbReference type="NCBI Taxonomy" id="370345"/>
    <lineage>
        <taxon>Eukaryota</taxon>
        <taxon>Metazoa</taxon>
        <taxon>Spiralia</taxon>
        <taxon>Lophotrochozoa</taxon>
        <taxon>Mollusca</taxon>
        <taxon>Gastropoda</taxon>
        <taxon>Caenogastropoda</taxon>
        <taxon>Sorbeoconcha</taxon>
        <taxon>Cerithioidea</taxon>
        <taxon>Batillariidae</taxon>
        <taxon>Batillaria</taxon>
    </lineage>
</organism>
<keyword evidence="1" id="KW-0472">Membrane</keyword>
<gene>
    <name evidence="2" type="ORF">BaRGS_00019750</name>
</gene>
<dbReference type="AlphaFoldDB" id="A0ABD0KPT2"/>
<keyword evidence="3" id="KW-1185">Reference proteome</keyword>
<evidence type="ECO:0000313" key="3">
    <source>
        <dbReference type="Proteomes" id="UP001519460"/>
    </source>
</evidence>
<reference evidence="2 3" key="1">
    <citation type="journal article" date="2023" name="Sci. Data">
        <title>Genome assembly of the Korean intertidal mud-creeper Batillaria attramentaria.</title>
        <authorList>
            <person name="Patra A.K."/>
            <person name="Ho P.T."/>
            <person name="Jun S."/>
            <person name="Lee S.J."/>
            <person name="Kim Y."/>
            <person name="Won Y.J."/>
        </authorList>
    </citation>
    <scope>NUCLEOTIDE SEQUENCE [LARGE SCALE GENOMIC DNA]</scope>
    <source>
        <strain evidence="2">Wonlab-2016</strain>
    </source>
</reference>
<name>A0ABD0KPT2_9CAEN</name>
<protein>
    <submittedName>
        <fullName evidence="2">Uncharacterized protein</fullName>
    </submittedName>
</protein>
<evidence type="ECO:0000256" key="1">
    <source>
        <dbReference type="SAM" id="Phobius"/>
    </source>
</evidence>
<keyword evidence="1" id="KW-0812">Transmembrane</keyword>
<dbReference type="Proteomes" id="UP001519460">
    <property type="component" value="Unassembled WGS sequence"/>
</dbReference>
<sequence>MPETTAGLNLFALLVQIVSVFVVPYYSEVGQRHLWDASGKTVNLIWSPVSVTLRQFSMDTDSCRELGLGRSVKSGREGL</sequence>
<accession>A0ABD0KPT2</accession>
<feature type="transmembrane region" description="Helical" evidence="1">
    <location>
        <begin position="6"/>
        <end position="26"/>
    </location>
</feature>
<proteinExistence type="predicted"/>
<comment type="caution">
    <text evidence="2">The sequence shown here is derived from an EMBL/GenBank/DDBJ whole genome shotgun (WGS) entry which is preliminary data.</text>
</comment>
<keyword evidence="1" id="KW-1133">Transmembrane helix</keyword>
<dbReference type="EMBL" id="JACVVK020000144">
    <property type="protein sequence ID" value="KAK7488946.1"/>
    <property type="molecule type" value="Genomic_DNA"/>
</dbReference>